<dbReference type="EMBL" id="ASPP01001246">
    <property type="protein sequence ID" value="ETO35824.1"/>
    <property type="molecule type" value="Genomic_DNA"/>
</dbReference>
<protein>
    <submittedName>
        <fullName evidence="2">Uncharacterized protein</fullName>
    </submittedName>
</protein>
<dbReference type="OrthoDB" id="428159at2759"/>
<keyword evidence="3" id="KW-1185">Reference proteome</keyword>
<keyword evidence="1" id="KW-1133">Transmembrane helix</keyword>
<feature type="transmembrane region" description="Helical" evidence="1">
    <location>
        <begin position="83"/>
        <end position="103"/>
    </location>
</feature>
<name>X6PCM9_RETFI</name>
<dbReference type="AlphaFoldDB" id="X6PCM9"/>
<keyword evidence="1" id="KW-0812">Transmembrane</keyword>
<comment type="caution">
    <text evidence="2">The sequence shown here is derived from an EMBL/GenBank/DDBJ whole genome shotgun (WGS) entry which is preliminary data.</text>
</comment>
<keyword evidence="1" id="KW-0472">Membrane</keyword>
<evidence type="ECO:0000313" key="2">
    <source>
        <dbReference type="EMBL" id="ETO35824.1"/>
    </source>
</evidence>
<dbReference type="Proteomes" id="UP000023152">
    <property type="component" value="Unassembled WGS sequence"/>
</dbReference>
<proteinExistence type="predicted"/>
<accession>X6PCM9</accession>
<evidence type="ECO:0000313" key="3">
    <source>
        <dbReference type="Proteomes" id="UP000023152"/>
    </source>
</evidence>
<reference evidence="2 3" key="1">
    <citation type="journal article" date="2013" name="Curr. Biol.">
        <title>The Genome of the Foraminiferan Reticulomyxa filosa.</title>
        <authorList>
            <person name="Glockner G."/>
            <person name="Hulsmann N."/>
            <person name="Schleicher M."/>
            <person name="Noegel A.A."/>
            <person name="Eichinger L."/>
            <person name="Gallinger C."/>
            <person name="Pawlowski J."/>
            <person name="Sierra R."/>
            <person name="Euteneuer U."/>
            <person name="Pillet L."/>
            <person name="Moustafa A."/>
            <person name="Platzer M."/>
            <person name="Groth M."/>
            <person name="Szafranski K."/>
            <person name="Schliwa M."/>
        </authorList>
    </citation>
    <scope>NUCLEOTIDE SEQUENCE [LARGE SCALE GENOMIC DNA]</scope>
</reference>
<organism evidence="2 3">
    <name type="scientific">Reticulomyxa filosa</name>
    <dbReference type="NCBI Taxonomy" id="46433"/>
    <lineage>
        <taxon>Eukaryota</taxon>
        <taxon>Sar</taxon>
        <taxon>Rhizaria</taxon>
        <taxon>Retaria</taxon>
        <taxon>Foraminifera</taxon>
        <taxon>Monothalamids</taxon>
        <taxon>Reticulomyxidae</taxon>
        <taxon>Reticulomyxa</taxon>
    </lineage>
</organism>
<gene>
    <name evidence="2" type="ORF">RFI_01238</name>
</gene>
<evidence type="ECO:0000256" key="1">
    <source>
        <dbReference type="SAM" id="Phobius"/>
    </source>
</evidence>
<sequence>MSLGVSINSLTAVTTNESWQPDFIAQVKQTVRKKVELSNFAMYLNTVIAAVDGGRVRASCNVVIGGDEKVLNLLFFLNKFKKIIFALAINFLLFLNYSIGISLNAPTIRLRADLSKQNSVVDLGRLNVKSDLNKLKLQYAFASSDLNTSDEMEGVKVYVDKDNDVNRLLRSLDLQLNLLSCIFTSQSEFTTIVCTGELYEIKLRVSALDIRSIMLLLDALLDMVADEIEVSKQETKRRKEFAKKRTASSFVALDKSQITISQNSLFLFISVSLSKI</sequence>